<gene>
    <name evidence="2" type="ORF">DBRI00130_LOCUS39946</name>
</gene>
<name>A0A7S4SWJ6_9STRA</name>
<proteinExistence type="predicted"/>
<feature type="compositionally biased region" description="Basic residues" evidence="1">
    <location>
        <begin position="221"/>
        <end position="240"/>
    </location>
</feature>
<reference evidence="2" key="1">
    <citation type="submission" date="2021-01" db="EMBL/GenBank/DDBJ databases">
        <authorList>
            <person name="Corre E."/>
            <person name="Pelletier E."/>
            <person name="Niang G."/>
            <person name="Scheremetjew M."/>
            <person name="Finn R."/>
            <person name="Kale V."/>
            <person name="Holt S."/>
            <person name="Cochrane G."/>
            <person name="Meng A."/>
            <person name="Brown T."/>
            <person name="Cohen L."/>
        </authorList>
    </citation>
    <scope>NUCLEOTIDE SEQUENCE</scope>
    <source>
        <strain evidence="2">GSO104</strain>
    </source>
</reference>
<sequence length="383" mass="42180">MVVRNRSSHRSDFSFSSFGSITSDIYSAVGLDDDSILEDDQSGIGDAYTLAVPAFETVQEGNNASLPVQPLRRRLGASSAIVATTSPEVDELSAPPTPSTPTQTRRDFDRRHSSLSAWSPSPMHANLFDALSPHSPAESVASFCSTTSLTKTSMSSLLASLDRICVKEDPPEKTGAGVDQLYPTVDPLSAKSSPVVSSSRRSMGKTGVLRGAWPSQNTRATARKQRTMHQRKQAKKLQHRQRMDSNVEASMSNAATGSAVNKIQIFVDHDASLRQKSKPFSIERSGKTRDRESDLEGKETLLHSKERDKKNSKIRNERRLSSDQKENQENGAEIKVKITCISKNVNIKSNTKQSNELQRTRGGKLGTQRTTFAPFQERNLNIF</sequence>
<feature type="compositionally biased region" description="Low complexity" evidence="1">
    <location>
        <begin position="192"/>
        <end position="201"/>
    </location>
</feature>
<evidence type="ECO:0000256" key="1">
    <source>
        <dbReference type="SAM" id="MobiDB-lite"/>
    </source>
</evidence>
<dbReference type="AlphaFoldDB" id="A0A7S4SWJ6"/>
<feature type="region of interest" description="Disordered" evidence="1">
    <location>
        <begin position="84"/>
        <end position="108"/>
    </location>
</feature>
<dbReference type="EMBL" id="HBNS01055190">
    <property type="protein sequence ID" value="CAE4657835.1"/>
    <property type="molecule type" value="Transcribed_RNA"/>
</dbReference>
<feature type="region of interest" description="Disordered" evidence="1">
    <location>
        <begin position="188"/>
        <end position="247"/>
    </location>
</feature>
<organism evidence="2">
    <name type="scientific">Ditylum brightwellii</name>
    <dbReference type="NCBI Taxonomy" id="49249"/>
    <lineage>
        <taxon>Eukaryota</taxon>
        <taxon>Sar</taxon>
        <taxon>Stramenopiles</taxon>
        <taxon>Ochrophyta</taxon>
        <taxon>Bacillariophyta</taxon>
        <taxon>Mediophyceae</taxon>
        <taxon>Lithodesmiophycidae</taxon>
        <taxon>Lithodesmiales</taxon>
        <taxon>Lithodesmiaceae</taxon>
        <taxon>Ditylum</taxon>
    </lineage>
</organism>
<feature type="region of interest" description="Disordered" evidence="1">
    <location>
        <begin position="277"/>
        <end position="329"/>
    </location>
</feature>
<evidence type="ECO:0000313" key="2">
    <source>
        <dbReference type="EMBL" id="CAE4657835.1"/>
    </source>
</evidence>
<feature type="compositionally biased region" description="Basic and acidic residues" evidence="1">
    <location>
        <begin position="284"/>
        <end position="329"/>
    </location>
</feature>
<accession>A0A7S4SWJ6</accession>
<protein>
    <submittedName>
        <fullName evidence="2">Uncharacterized protein</fullName>
    </submittedName>
</protein>